<sequence length="139" mass="14351">MVGTANLDLTGQWSGEYSYPGLIGPTTPFLATLTETGGRLTGTVIEPDTVTGAPVIEATIAGIRAGHNVDFTKSYGPAASEGYGTPVDYVGTLSGDGNTVAGVWSLLDLDGQFEMRRESGQVQTVEKRVAETIGPIGTG</sequence>
<accession>A0A3D0WBU0</accession>
<dbReference type="Proteomes" id="UP000262699">
    <property type="component" value="Unassembled WGS sequence"/>
</dbReference>
<reference evidence="1 2" key="1">
    <citation type="journal article" date="2018" name="Nat. Biotechnol.">
        <title>A standardized bacterial taxonomy based on genome phylogeny substantially revises the tree of life.</title>
        <authorList>
            <person name="Parks D.H."/>
            <person name="Chuvochina M."/>
            <person name="Waite D.W."/>
            <person name="Rinke C."/>
            <person name="Skarshewski A."/>
            <person name="Chaumeil P.A."/>
            <person name="Hugenholtz P."/>
        </authorList>
    </citation>
    <scope>NUCLEOTIDE SEQUENCE [LARGE SCALE GENOMIC DNA]</scope>
    <source>
        <strain evidence="1">UBA9015</strain>
    </source>
</reference>
<comment type="caution">
    <text evidence="1">The sequence shown here is derived from an EMBL/GenBank/DDBJ whole genome shotgun (WGS) entry which is preliminary data.</text>
</comment>
<protein>
    <submittedName>
        <fullName evidence="1">Uncharacterized protein</fullName>
    </submittedName>
</protein>
<gene>
    <name evidence="1" type="ORF">DEP91_08425</name>
</gene>
<dbReference type="AlphaFoldDB" id="A0A3D0WBU0"/>
<name>A0A3D0WBU0_9SPHN</name>
<proteinExistence type="predicted"/>
<dbReference type="EMBL" id="DOYJ01000234">
    <property type="protein sequence ID" value="HCB76186.1"/>
    <property type="molecule type" value="Genomic_DNA"/>
</dbReference>
<organism evidence="1 2">
    <name type="scientific">Sphingomonas bacterium</name>
    <dbReference type="NCBI Taxonomy" id="1895847"/>
    <lineage>
        <taxon>Bacteria</taxon>
        <taxon>Pseudomonadati</taxon>
        <taxon>Pseudomonadota</taxon>
        <taxon>Alphaproteobacteria</taxon>
        <taxon>Sphingomonadales</taxon>
        <taxon>Sphingomonadaceae</taxon>
        <taxon>Sphingomonas</taxon>
    </lineage>
</organism>
<evidence type="ECO:0000313" key="1">
    <source>
        <dbReference type="EMBL" id="HCB76186.1"/>
    </source>
</evidence>
<evidence type="ECO:0000313" key="2">
    <source>
        <dbReference type="Proteomes" id="UP000262699"/>
    </source>
</evidence>